<protein>
    <submittedName>
        <fullName evidence="1">Putative RNA-binding Zn-ribbon protein involved in translation (DUF1610 family)</fullName>
    </submittedName>
</protein>
<reference evidence="1 2" key="1">
    <citation type="submission" date="2020-07" db="EMBL/GenBank/DDBJ databases">
        <title>Genomic Encyclopedia of Type Strains, Phase IV (KMG-IV): sequencing the most valuable type-strain genomes for metagenomic binning, comparative biology and taxonomic classification.</title>
        <authorList>
            <person name="Goeker M."/>
        </authorList>
    </citation>
    <scope>NUCLEOTIDE SEQUENCE [LARGE SCALE GENOMIC DNA]</scope>
    <source>
        <strain evidence="1 2">DSM 45533</strain>
    </source>
</reference>
<sequence>MHVDGNAAAGLLTQVFARDMTGAHGTCGSCGHNGPLAEAVVYGEAAGTVFRCPTCDNVLMTLVEAPGRILARLAGLRWLAVPI</sequence>
<gene>
    <name evidence="1" type="ORF">HNR30_003807</name>
</gene>
<dbReference type="Proteomes" id="UP000530928">
    <property type="component" value="Unassembled WGS sequence"/>
</dbReference>
<comment type="caution">
    <text evidence="1">The sequence shown here is derived from an EMBL/GenBank/DDBJ whole genome shotgun (WGS) entry which is preliminary data.</text>
</comment>
<dbReference type="RefSeq" id="WP_181611225.1">
    <property type="nucleotide sequence ID" value="NZ_BAABAM010000003.1"/>
</dbReference>
<dbReference type="AlphaFoldDB" id="A0A7W0CJS5"/>
<keyword evidence="2" id="KW-1185">Reference proteome</keyword>
<proteinExistence type="predicted"/>
<dbReference type="InterPro" id="IPR045423">
    <property type="entry name" value="DUF6510"/>
</dbReference>
<evidence type="ECO:0000313" key="1">
    <source>
        <dbReference type="EMBL" id="MBA2892453.1"/>
    </source>
</evidence>
<organism evidence="1 2">
    <name type="scientific">Nonomuraea soli</name>
    <dbReference type="NCBI Taxonomy" id="1032476"/>
    <lineage>
        <taxon>Bacteria</taxon>
        <taxon>Bacillati</taxon>
        <taxon>Actinomycetota</taxon>
        <taxon>Actinomycetes</taxon>
        <taxon>Streptosporangiales</taxon>
        <taxon>Streptosporangiaceae</taxon>
        <taxon>Nonomuraea</taxon>
    </lineage>
</organism>
<evidence type="ECO:0000313" key="2">
    <source>
        <dbReference type="Proteomes" id="UP000530928"/>
    </source>
</evidence>
<dbReference type="EMBL" id="JACDUR010000004">
    <property type="protein sequence ID" value="MBA2892453.1"/>
    <property type="molecule type" value="Genomic_DNA"/>
</dbReference>
<dbReference type="Pfam" id="PF20120">
    <property type="entry name" value="DUF6510"/>
    <property type="match status" value="1"/>
</dbReference>
<name>A0A7W0CJS5_9ACTN</name>
<accession>A0A7W0CJS5</accession>